<dbReference type="GeneID" id="9805348"/>
<dbReference type="OrthoDB" id="5796881at2759"/>
<dbReference type="FunCoup" id="E3MWJ0">
    <property type="interactions" value="1720"/>
</dbReference>
<organism evidence="3">
    <name type="scientific">Caenorhabditis remanei</name>
    <name type="common">Caenorhabditis vulgaris</name>
    <dbReference type="NCBI Taxonomy" id="31234"/>
    <lineage>
        <taxon>Eukaryota</taxon>
        <taxon>Metazoa</taxon>
        <taxon>Ecdysozoa</taxon>
        <taxon>Nematoda</taxon>
        <taxon>Chromadorea</taxon>
        <taxon>Rhabditida</taxon>
        <taxon>Rhabditina</taxon>
        <taxon>Rhabditomorpha</taxon>
        <taxon>Rhabditoidea</taxon>
        <taxon>Rhabditidae</taxon>
        <taxon>Peloderinae</taxon>
        <taxon>Caenorhabditis</taxon>
    </lineage>
</organism>
<dbReference type="Proteomes" id="UP000008281">
    <property type="component" value="Unassembled WGS sequence"/>
</dbReference>
<gene>
    <name evidence="2" type="ORF">CRE_01158</name>
</gene>
<dbReference type="EMBL" id="DS268487">
    <property type="protein sequence ID" value="EFP10675.1"/>
    <property type="molecule type" value="Genomic_DNA"/>
</dbReference>
<proteinExistence type="predicted"/>
<feature type="chain" id="PRO_5003177775" evidence="1">
    <location>
        <begin position="22"/>
        <end position="311"/>
    </location>
</feature>
<sequence>MIFFLQFLLISLQFSHYLVECDKVVFNISKIPDRIQQKMDIEKPIIPNRLLQPFLSESIAHILLNPIDEFPKDKSERDRIESARINWDSSLQHFPEIHESMGITELVKACALEHKFSELPIIFPRFLCGLAAIYRELGLPKLNYTRSIFPRVTDAIKFLNDRENYPCHSMNMTDVVAMIPGRIYSGCVSDTNPLEFSQFDSAFVMTHPFPDAFSRESCENVKPTCELRSMLFQHKILYQQKDCCCDGEMCALLVFTQTDSLLPLILKTIDLSKETLIPLPTESTTTETVTTTVETTRRREPVTLNAGLFGG</sequence>
<accession>E3MWJ0</accession>
<reference evidence="2" key="1">
    <citation type="submission" date="2007-07" db="EMBL/GenBank/DDBJ databases">
        <title>PCAP assembly of the Caenorhabditis remanei genome.</title>
        <authorList>
            <consortium name="The Caenorhabditis remanei Sequencing Consortium"/>
            <person name="Wilson R.K."/>
        </authorList>
    </citation>
    <scope>NUCLEOTIDE SEQUENCE [LARGE SCALE GENOMIC DNA]</scope>
    <source>
        <strain evidence="2">PB4641</strain>
    </source>
</reference>
<dbReference type="InParanoid" id="E3MWJ0"/>
<keyword evidence="3" id="KW-1185">Reference proteome</keyword>
<dbReference type="KEGG" id="crq:GCK72_008937"/>
<dbReference type="CTD" id="9805348"/>
<dbReference type="AlphaFoldDB" id="E3MWJ0"/>
<feature type="signal peptide" evidence="1">
    <location>
        <begin position="1"/>
        <end position="21"/>
    </location>
</feature>
<dbReference type="OMA" id="SAFVMTH"/>
<keyword evidence="1" id="KW-0732">Signal</keyword>
<evidence type="ECO:0000313" key="3">
    <source>
        <dbReference type="Proteomes" id="UP000008281"/>
    </source>
</evidence>
<name>E3MWJ0_CAERE</name>
<dbReference type="HOGENOM" id="CLU_895003_0_0_1"/>
<evidence type="ECO:0000313" key="2">
    <source>
        <dbReference type="EMBL" id="EFP10675.1"/>
    </source>
</evidence>
<dbReference type="eggNOG" id="ENOG502THE9">
    <property type="taxonomic scope" value="Eukaryota"/>
</dbReference>
<dbReference type="RefSeq" id="XP_003099533.2">
    <property type="nucleotide sequence ID" value="XM_003099485.2"/>
</dbReference>
<protein>
    <submittedName>
        <fullName evidence="2">Uncharacterized protein</fullName>
    </submittedName>
</protein>
<evidence type="ECO:0000256" key="1">
    <source>
        <dbReference type="SAM" id="SignalP"/>
    </source>
</evidence>